<organism evidence="2 3">
    <name type="scientific">Micromonospora chokoriensis</name>
    <dbReference type="NCBI Taxonomy" id="356851"/>
    <lineage>
        <taxon>Bacteria</taxon>
        <taxon>Bacillati</taxon>
        <taxon>Actinomycetota</taxon>
        <taxon>Actinomycetes</taxon>
        <taxon>Micromonosporales</taxon>
        <taxon>Micromonosporaceae</taxon>
        <taxon>Micromonospora</taxon>
    </lineage>
</organism>
<evidence type="ECO:0000259" key="1">
    <source>
        <dbReference type="Pfam" id="PF17032"/>
    </source>
</evidence>
<evidence type="ECO:0000313" key="3">
    <source>
        <dbReference type="Proteomes" id="UP000198224"/>
    </source>
</evidence>
<dbReference type="AlphaFoldDB" id="A0A1C4U8Q0"/>
<evidence type="ECO:0000313" key="2">
    <source>
        <dbReference type="EMBL" id="SCE68031.1"/>
    </source>
</evidence>
<dbReference type="Pfam" id="PF17032">
    <property type="entry name" value="Zn_ribbon_15"/>
    <property type="match status" value="1"/>
</dbReference>
<keyword evidence="3" id="KW-1185">Reference proteome</keyword>
<feature type="domain" description="Zinc-ribbon 15" evidence="1">
    <location>
        <begin position="61"/>
        <end position="109"/>
    </location>
</feature>
<sequence>MQSATEGDGVANDHLLYLLRGPMKEGVGFGEFSGSSGYCRAMFFIFGLRTKVDRSGVVQQVCRHCGNHAAQVITRRATKFTLFFVPLIPVRTRYAQQCTFCGAEYEIAKADARRLPVG</sequence>
<name>A0A1C4U8Q0_9ACTN</name>
<accession>A0A1C4U8Q0</accession>
<reference evidence="3" key="1">
    <citation type="submission" date="2016-06" db="EMBL/GenBank/DDBJ databases">
        <authorList>
            <person name="Varghese N."/>
            <person name="Submissions Spin"/>
        </authorList>
    </citation>
    <scope>NUCLEOTIDE SEQUENCE [LARGE SCALE GENOMIC DNA]</scope>
    <source>
        <strain evidence="3">DSM 45160</strain>
    </source>
</reference>
<dbReference type="PANTHER" id="PTHR28139:SF1">
    <property type="entry name" value="UPF0768 PROTEIN YBL029C-A"/>
    <property type="match status" value="1"/>
</dbReference>
<dbReference type="InterPro" id="IPR031493">
    <property type="entry name" value="Zinc_ribbon_15"/>
</dbReference>
<gene>
    <name evidence="2" type="ORF">GA0070612_0189</name>
</gene>
<proteinExistence type="predicted"/>
<dbReference type="EMBL" id="LT607409">
    <property type="protein sequence ID" value="SCE68031.1"/>
    <property type="molecule type" value="Genomic_DNA"/>
</dbReference>
<dbReference type="Proteomes" id="UP000198224">
    <property type="component" value="Chromosome I"/>
</dbReference>
<protein>
    <recommendedName>
        <fullName evidence="1">Zinc-ribbon 15 domain-containing protein</fullName>
    </recommendedName>
</protein>
<dbReference type="PANTHER" id="PTHR28139">
    <property type="entry name" value="UPF0768 PROTEIN YBL029C-A"/>
    <property type="match status" value="1"/>
</dbReference>